<dbReference type="RefSeq" id="WP_207931571.1">
    <property type="nucleotide sequence ID" value="NZ_CP062222.1"/>
</dbReference>
<evidence type="ECO:0000313" key="3">
    <source>
        <dbReference type="Proteomes" id="UP000663918"/>
    </source>
</evidence>
<feature type="transmembrane region" description="Helical" evidence="1">
    <location>
        <begin position="171"/>
        <end position="193"/>
    </location>
</feature>
<dbReference type="Proteomes" id="UP000663918">
    <property type="component" value="Chromosome"/>
</dbReference>
<evidence type="ECO:0000313" key="2">
    <source>
        <dbReference type="EMBL" id="QTC92290.1"/>
    </source>
</evidence>
<evidence type="ECO:0000256" key="1">
    <source>
        <dbReference type="SAM" id="Phobius"/>
    </source>
</evidence>
<dbReference type="AlphaFoldDB" id="A0A975GZ50"/>
<gene>
    <name evidence="2" type="ORF">IFJ75_05190</name>
</gene>
<organism evidence="2 3">
    <name type="scientific">Brevundimonas goettingensis</name>
    <dbReference type="NCBI Taxonomy" id="2774190"/>
    <lineage>
        <taxon>Bacteria</taxon>
        <taxon>Pseudomonadati</taxon>
        <taxon>Pseudomonadota</taxon>
        <taxon>Alphaproteobacteria</taxon>
        <taxon>Caulobacterales</taxon>
        <taxon>Caulobacteraceae</taxon>
        <taxon>Brevundimonas</taxon>
    </lineage>
</organism>
<keyword evidence="3" id="KW-1185">Reference proteome</keyword>
<dbReference type="EMBL" id="CP062222">
    <property type="protein sequence ID" value="QTC92290.1"/>
    <property type="molecule type" value="Genomic_DNA"/>
</dbReference>
<proteinExistence type="predicted"/>
<accession>A0A975GZ50</accession>
<dbReference type="KEGG" id="bgoe:IFJ75_05190"/>
<keyword evidence="1" id="KW-0812">Transmembrane</keyword>
<name>A0A975GZ50_9CAUL</name>
<keyword evidence="1" id="KW-0472">Membrane</keyword>
<reference evidence="2" key="1">
    <citation type="submission" date="2020-09" db="EMBL/GenBank/DDBJ databases">
        <title>Brevundimonas sp. LVF2 isolated from a puddle in Goettingen, Germany.</title>
        <authorList>
            <person name="Friedrich I."/>
            <person name="Klassen A."/>
            <person name="Hannes N."/>
            <person name="Schneider D."/>
            <person name="Hertel R."/>
            <person name="Daniel R."/>
        </authorList>
    </citation>
    <scope>NUCLEOTIDE SEQUENCE</scope>
    <source>
        <strain evidence="2">LVF2</strain>
    </source>
</reference>
<feature type="transmembrane region" description="Helical" evidence="1">
    <location>
        <begin position="36"/>
        <end position="54"/>
    </location>
</feature>
<keyword evidence="1" id="KW-1133">Transmembrane helix</keyword>
<sequence length="214" mass="22918">MTDAAATPTLTQRLRRWRMDGIDIVFGEADQRPVQVLVAAFVVIWLIVAVWLTGFPSPWGGERGAMVIPAGAESDEGLGAAAGNSAFQWAEFLRGDGEAPEGLPPFPAGPGQERDWLDRHVCGPFSKAQSNPVSRAAVAYRISESNGLCQGFDKTLDQARLARTFGAGAGAILGGLILALLAVGMGVGVYAFARVRDAYRRLYVSHHRPDPESR</sequence>
<protein>
    <submittedName>
        <fullName evidence="2">Uncharacterized protein</fullName>
    </submittedName>
</protein>